<keyword evidence="3" id="KW-1185">Reference proteome</keyword>
<feature type="region of interest" description="Disordered" evidence="1">
    <location>
        <begin position="1"/>
        <end position="66"/>
    </location>
</feature>
<sequence>MDRVDEKDIERASRKRKNSSTPTNVERANESSSLSEESEIVESSSSGETFSDLSRTPRPDSGTLELPAKSLLKATGQAADARNLSVRDHVAIVASTITAGGGDLQQVTLSVANVA</sequence>
<evidence type="ECO:0000256" key="1">
    <source>
        <dbReference type="SAM" id="MobiDB-lite"/>
    </source>
</evidence>
<reference evidence="2 3" key="1">
    <citation type="journal article" date="2023" name="Nucleic Acids Res.">
        <title>The hologenome of Daphnia magna reveals possible DNA methylation and microbiome-mediated evolution of the host genome.</title>
        <authorList>
            <person name="Chaturvedi A."/>
            <person name="Li X."/>
            <person name="Dhandapani V."/>
            <person name="Marshall H."/>
            <person name="Kissane S."/>
            <person name="Cuenca-Cambronero M."/>
            <person name="Asole G."/>
            <person name="Calvet F."/>
            <person name="Ruiz-Romero M."/>
            <person name="Marangio P."/>
            <person name="Guigo R."/>
            <person name="Rago D."/>
            <person name="Mirbahai L."/>
            <person name="Eastwood N."/>
            <person name="Colbourne J.K."/>
            <person name="Zhou J."/>
            <person name="Mallon E."/>
            <person name="Orsini L."/>
        </authorList>
    </citation>
    <scope>NUCLEOTIDE SEQUENCE [LARGE SCALE GENOMIC DNA]</scope>
    <source>
        <strain evidence="2">LRV0_1</strain>
    </source>
</reference>
<feature type="compositionally biased region" description="Low complexity" evidence="1">
    <location>
        <begin position="30"/>
        <end position="48"/>
    </location>
</feature>
<dbReference type="Proteomes" id="UP001234178">
    <property type="component" value="Unassembled WGS sequence"/>
</dbReference>
<dbReference type="EMBL" id="JAOYFB010000001">
    <property type="protein sequence ID" value="KAK4003726.1"/>
    <property type="molecule type" value="Genomic_DNA"/>
</dbReference>
<protein>
    <submittedName>
        <fullName evidence="2">Uncharacterized protein</fullName>
    </submittedName>
</protein>
<feature type="compositionally biased region" description="Basic and acidic residues" evidence="1">
    <location>
        <begin position="1"/>
        <end position="12"/>
    </location>
</feature>
<proteinExistence type="predicted"/>
<comment type="caution">
    <text evidence="2">The sequence shown here is derived from an EMBL/GenBank/DDBJ whole genome shotgun (WGS) entry which is preliminary data.</text>
</comment>
<organism evidence="2 3">
    <name type="scientific">Daphnia magna</name>
    <dbReference type="NCBI Taxonomy" id="35525"/>
    <lineage>
        <taxon>Eukaryota</taxon>
        <taxon>Metazoa</taxon>
        <taxon>Ecdysozoa</taxon>
        <taxon>Arthropoda</taxon>
        <taxon>Crustacea</taxon>
        <taxon>Branchiopoda</taxon>
        <taxon>Diplostraca</taxon>
        <taxon>Cladocera</taxon>
        <taxon>Anomopoda</taxon>
        <taxon>Daphniidae</taxon>
        <taxon>Daphnia</taxon>
    </lineage>
</organism>
<gene>
    <name evidence="2" type="ORF">OUZ56_005481</name>
</gene>
<accession>A0ABQ9YSX5</accession>
<evidence type="ECO:0000313" key="2">
    <source>
        <dbReference type="EMBL" id="KAK4003726.1"/>
    </source>
</evidence>
<evidence type="ECO:0000313" key="3">
    <source>
        <dbReference type="Proteomes" id="UP001234178"/>
    </source>
</evidence>
<name>A0ABQ9YSX5_9CRUS</name>